<name>A0A538SKP9_UNCEI</name>
<dbReference type="AlphaFoldDB" id="A0A538SKP9"/>
<gene>
    <name evidence="1" type="ORF">E6K73_04285</name>
</gene>
<evidence type="ECO:0000313" key="2">
    <source>
        <dbReference type="Proteomes" id="UP000320184"/>
    </source>
</evidence>
<evidence type="ECO:0000313" key="1">
    <source>
        <dbReference type="EMBL" id="TMQ51950.1"/>
    </source>
</evidence>
<dbReference type="Pfam" id="PF02391">
    <property type="entry name" value="MoaE"/>
    <property type="match status" value="1"/>
</dbReference>
<dbReference type="Gene3D" id="3.90.1170.40">
    <property type="entry name" value="Molybdopterin biosynthesis MoaE subunit"/>
    <property type="match status" value="1"/>
</dbReference>
<dbReference type="GO" id="GO:0006777">
    <property type="term" value="P:Mo-molybdopterin cofactor biosynthetic process"/>
    <property type="evidence" value="ECO:0007669"/>
    <property type="project" value="InterPro"/>
</dbReference>
<dbReference type="PANTHER" id="PTHR23404">
    <property type="entry name" value="MOLYBDOPTERIN SYNTHASE RELATED"/>
    <property type="match status" value="1"/>
</dbReference>
<comment type="caution">
    <text evidence="1">The sequence shown here is derived from an EMBL/GenBank/DDBJ whole genome shotgun (WGS) entry which is preliminary data.</text>
</comment>
<organism evidence="1 2">
    <name type="scientific">Eiseniibacteriota bacterium</name>
    <dbReference type="NCBI Taxonomy" id="2212470"/>
    <lineage>
        <taxon>Bacteria</taxon>
        <taxon>Candidatus Eiseniibacteriota</taxon>
    </lineage>
</organism>
<dbReference type="Proteomes" id="UP000320184">
    <property type="component" value="Unassembled WGS sequence"/>
</dbReference>
<proteinExistence type="predicted"/>
<accession>A0A538SKP9</accession>
<dbReference type="CDD" id="cd00756">
    <property type="entry name" value="MoaE"/>
    <property type="match status" value="1"/>
</dbReference>
<sequence length="139" mass="15284">MAELVRAPIDVPGLLSEAARPDCGALAVFLGTTRDHHDGRRVVRLAYEAYEPMALAALESLEREAAGRYEIAACRIVHRLGEVPLSEASVAVIVAAGHRGPAFDACRWAMDELKRTVPIWKKEFFAEGGEEWVKGTRLE</sequence>
<protein>
    <submittedName>
        <fullName evidence="1">Molybdenum cofactor biosynthesis protein MoaE</fullName>
    </submittedName>
</protein>
<dbReference type="EMBL" id="VBOT01000050">
    <property type="protein sequence ID" value="TMQ51950.1"/>
    <property type="molecule type" value="Genomic_DNA"/>
</dbReference>
<dbReference type="InterPro" id="IPR036563">
    <property type="entry name" value="MoaE_sf"/>
</dbReference>
<dbReference type="InterPro" id="IPR003448">
    <property type="entry name" value="Mopterin_biosynth_MoaE"/>
</dbReference>
<reference evidence="1 2" key="1">
    <citation type="journal article" date="2019" name="Nat. Microbiol.">
        <title>Mediterranean grassland soil C-N compound turnover is dependent on rainfall and depth, and is mediated by genomically divergent microorganisms.</title>
        <authorList>
            <person name="Diamond S."/>
            <person name="Andeer P.F."/>
            <person name="Li Z."/>
            <person name="Crits-Christoph A."/>
            <person name="Burstein D."/>
            <person name="Anantharaman K."/>
            <person name="Lane K.R."/>
            <person name="Thomas B.C."/>
            <person name="Pan C."/>
            <person name="Northen T.R."/>
            <person name="Banfield J.F."/>
        </authorList>
    </citation>
    <scope>NUCLEOTIDE SEQUENCE [LARGE SCALE GENOMIC DNA]</scope>
    <source>
        <strain evidence="1">WS_3</strain>
    </source>
</reference>
<dbReference type="SUPFAM" id="SSF54690">
    <property type="entry name" value="Molybdopterin synthase subunit MoaE"/>
    <property type="match status" value="1"/>
</dbReference>